<evidence type="ECO:0000313" key="3">
    <source>
        <dbReference type="Proteomes" id="UP000059574"/>
    </source>
</evidence>
<reference evidence="2 3" key="2">
    <citation type="journal article" date="2016" name="J. Biotechnol.">
        <title>Complete genome sequence of Arthrobacter alpinus ERGS4:06, a yellow pigmented bacterium tolerant to cold and radiations isolated from Sikkim Himalaya.</title>
        <authorList>
            <person name="Kumar R."/>
            <person name="Singh D."/>
            <person name="Swarnkar M.K."/>
            <person name="Singh A.K."/>
            <person name="Kumar S."/>
        </authorList>
    </citation>
    <scope>NUCLEOTIDE SEQUENCE [LARGE SCALE GENOMIC DNA]</scope>
    <source>
        <strain evidence="2 3">ERGS4:06</strain>
    </source>
</reference>
<dbReference type="Gene3D" id="3.20.100.30">
    <property type="entry name" value="VTC, catalytic tunnel domain"/>
    <property type="match status" value="1"/>
</dbReference>
<proteinExistence type="predicted"/>
<organism evidence="2 3">
    <name type="scientific">Arthrobacter alpinus</name>
    <dbReference type="NCBI Taxonomy" id="656366"/>
    <lineage>
        <taxon>Bacteria</taxon>
        <taxon>Bacillati</taxon>
        <taxon>Actinomycetota</taxon>
        <taxon>Actinomycetes</taxon>
        <taxon>Micrococcales</taxon>
        <taxon>Micrococcaceae</taxon>
        <taxon>Arthrobacter</taxon>
    </lineage>
</organism>
<dbReference type="OrthoDB" id="148766at2"/>
<dbReference type="InterPro" id="IPR033469">
    <property type="entry name" value="CYTH-like_dom_sf"/>
</dbReference>
<dbReference type="RefSeq" id="WP_062286293.1">
    <property type="nucleotide sequence ID" value="NZ_CP013200.1"/>
</dbReference>
<accession>A0A0S2LWP6</accession>
<sequence>MIASYQTPLSNRLGELPTIDLEELNVKAALQQRIDRKYLVPTEAFSKIFEQFDAQMQVLDTNGRQIFPYDSVYFDTPDLASYHLAAYGRRRRYKIRTRSYLDSGVSFLEVKTEGSRNITVKERIPYSLENRSTITDEGAAYIAETLGGTGQPPPENLAPVLETVYGRITLYLPDSNSRATIDVNVAWSLPGAHPLVMTDKLVVETKSGSAPGQLDKYLWKNGIRPSRISKFATGLAILKPELPANRWHRTLRHTLPQPANT</sequence>
<dbReference type="SUPFAM" id="SSF55154">
    <property type="entry name" value="CYTH-like phosphatases"/>
    <property type="match status" value="1"/>
</dbReference>
<gene>
    <name evidence="2" type="ORF">AS189_03100</name>
</gene>
<dbReference type="Proteomes" id="UP000059574">
    <property type="component" value="Chromosome"/>
</dbReference>
<feature type="domain" description="VTC" evidence="1">
    <location>
        <begin position="33"/>
        <end position="238"/>
    </location>
</feature>
<dbReference type="Pfam" id="PF09359">
    <property type="entry name" value="VTC"/>
    <property type="match status" value="1"/>
</dbReference>
<dbReference type="EMBL" id="CP013200">
    <property type="protein sequence ID" value="ALO65664.1"/>
    <property type="molecule type" value="Genomic_DNA"/>
</dbReference>
<dbReference type="InterPro" id="IPR018966">
    <property type="entry name" value="VTC_domain"/>
</dbReference>
<protein>
    <submittedName>
        <fullName evidence="2">Molecular chaperone</fullName>
    </submittedName>
</protein>
<name>A0A0S2LWP6_9MICC</name>
<evidence type="ECO:0000259" key="1">
    <source>
        <dbReference type="Pfam" id="PF09359"/>
    </source>
</evidence>
<dbReference type="CDD" id="cd07750">
    <property type="entry name" value="PolyPPase_VTC_like"/>
    <property type="match status" value="1"/>
</dbReference>
<reference evidence="3" key="1">
    <citation type="submission" date="2015-11" db="EMBL/GenBank/DDBJ databases">
        <authorList>
            <person name="Kumar R."/>
            <person name="Singh D."/>
            <person name="Swarnkar M.K."/>
            <person name="Singh A.K."/>
            <person name="Kumar S."/>
        </authorList>
    </citation>
    <scope>NUCLEOTIDE SEQUENCE [LARGE SCALE GENOMIC DNA]</scope>
    <source>
        <strain evidence="3">ERGS4:06</strain>
    </source>
</reference>
<dbReference type="AlphaFoldDB" id="A0A0S2LWP6"/>
<dbReference type="InterPro" id="IPR042267">
    <property type="entry name" value="VTC_sf"/>
</dbReference>
<evidence type="ECO:0000313" key="2">
    <source>
        <dbReference type="EMBL" id="ALO65664.1"/>
    </source>
</evidence>
<dbReference type="GO" id="GO:0006799">
    <property type="term" value="P:polyphosphate biosynthetic process"/>
    <property type="evidence" value="ECO:0007669"/>
    <property type="project" value="UniProtKB-ARBA"/>
</dbReference>